<comment type="caution">
    <text evidence="4">The sequence shown here is derived from an EMBL/GenBank/DDBJ whole genome shotgun (WGS) entry which is preliminary data.</text>
</comment>
<dbReference type="InterPro" id="IPR038242">
    <property type="entry name" value="Cmr2_N"/>
</dbReference>
<dbReference type="NCBIfam" id="TIGR02577">
    <property type="entry name" value="cas_TM1794_Cmr2"/>
    <property type="match status" value="1"/>
</dbReference>
<dbReference type="Pfam" id="PF22335">
    <property type="entry name" value="Cas10-Cmr2_palm2"/>
    <property type="match status" value="1"/>
</dbReference>
<dbReference type="InterPro" id="IPR000160">
    <property type="entry name" value="GGDEF_dom"/>
</dbReference>
<proteinExistence type="predicted"/>
<keyword evidence="5" id="KW-1185">Reference proteome</keyword>
<dbReference type="Pfam" id="PF12469">
    <property type="entry name" value="Cmr2_N"/>
    <property type="match status" value="1"/>
</dbReference>
<dbReference type="RefSeq" id="WP_205459944.1">
    <property type="nucleotide sequence ID" value="NZ_JAFHKK010000035.1"/>
</dbReference>
<evidence type="ECO:0000313" key="4">
    <source>
        <dbReference type="EMBL" id="MBN2965382.1"/>
    </source>
</evidence>
<feature type="domain" description="GGDEF" evidence="3">
    <location>
        <begin position="274"/>
        <end position="407"/>
    </location>
</feature>
<dbReference type="Gene3D" id="3.30.70.2220">
    <property type="entry name" value="CRISPR-Cas system, Cmr2 subunit, D1 domain, cysteine cluster"/>
    <property type="match status" value="1"/>
</dbReference>
<dbReference type="InterPro" id="IPR013407">
    <property type="entry name" value="CRISPR-assoc_prot_Cmr2"/>
</dbReference>
<dbReference type="InterPro" id="IPR024615">
    <property type="entry name" value="CRISPR-assoc_Cmr2_N"/>
</dbReference>
<evidence type="ECO:0000256" key="2">
    <source>
        <dbReference type="ARBA" id="ARBA00023118"/>
    </source>
</evidence>
<evidence type="ECO:0000313" key="5">
    <source>
        <dbReference type="Proteomes" id="UP000703590"/>
    </source>
</evidence>
<dbReference type="EMBL" id="JAFHKK010000035">
    <property type="protein sequence ID" value="MBN2965382.1"/>
    <property type="molecule type" value="Genomic_DNA"/>
</dbReference>
<protein>
    <submittedName>
        <fullName evidence="4">Type III-B CRISPR-associated protein Cas10/Cmr2</fullName>
    </submittedName>
</protein>
<evidence type="ECO:0000256" key="1">
    <source>
        <dbReference type="ARBA" id="ARBA00022741"/>
    </source>
</evidence>
<organism evidence="4 5">
    <name type="scientific">Sulfurospirillum tamanense</name>
    <dbReference type="NCBI Taxonomy" id="2813362"/>
    <lineage>
        <taxon>Bacteria</taxon>
        <taxon>Pseudomonadati</taxon>
        <taxon>Campylobacterota</taxon>
        <taxon>Epsilonproteobacteria</taxon>
        <taxon>Campylobacterales</taxon>
        <taxon>Sulfurospirillaceae</taxon>
        <taxon>Sulfurospirillum</taxon>
    </lineage>
</organism>
<sequence>MNEYRYFHFTLGPVQSFVAQARRTRDFWAGSFLLSYFSGVAMLATKEQGGEIIFPKVDEAFFHAMLGESADKPKQGNIPNRFKAKVPQDFSPKVVEQAILKAWQTLAQCVWDGDLAHLENSPTQEIWKRQVENFWEMSWAISDDASSHDLLDRRKNWRTHMPPSEPGQKCSLMEGWQELSGNEVAQSKNQKSFWSDLKEKSNLGLDMGRNESLCAIAFIKRRFVYHFENFTCNVNGKTTLKGWKISFNPPPVSEIADASWEEELSGEKLEKLNKFYAIVMMDGDNLGKHMSNPDLQDTISTSLNEFTGGVEKIVVAHDGFLIYAGGDDVLALLPLEKSLSCAAVIRASYEEAFTKEGKKAIPTSISAAILCVHAKIPLHNLLHKAHHVLDGIAKEKAGRDALAVTVIKPGGEQFTWFQKWNKALDDKSVILETIAKEQRKLSDDPTFARGFFYRIREILQIVEGVGGEEDKVELLAVEYRAGTDITQEKAKEIIRPLLKQCTTEKEGLSHDGALLVRFLAQKGETA</sequence>
<reference evidence="4" key="1">
    <citation type="submission" date="2021-02" db="EMBL/GenBank/DDBJ databases">
        <title>Sulfurospirillum tamanensis sp. nov.</title>
        <authorList>
            <person name="Frolova A."/>
            <person name="Merkel A."/>
            <person name="Slobodkin A."/>
        </authorList>
    </citation>
    <scope>NUCLEOTIDE SEQUENCE</scope>
    <source>
        <strain evidence="4">T05b</strain>
    </source>
</reference>
<reference evidence="4" key="2">
    <citation type="submission" date="2021-02" db="EMBL/GenBank/DDBJ databases">
        <authorList>
            <person name="Merkel A.Y."/>
        </authorList>
    </citation>
    <scope>NUCLEOTIDE SEQUENCE</scope>
    <source>
        <strain evidence="4">T05b</strain>
    </source>
</reference>
<dbReference type="InterPro" id="IPR054767">
    <property type="entry name" value="Cas10-Cmr2_palm2"/>
</dbReference>
<dbReference type="PROSITE" id="PS50887">
    <property type="entry name" value="GGDEF"/>
    <property type="match status" value="1"/>
</dbReference>
<gene>
    <name evidence="4" type="primary">cas10</name>
    <name evidence="4" type="ORF">JWV37_11370</name>
</gene>
<evidence type="ECO:0000259" key="3">
    <source>
        <dbReference type="PROSITE" id="PS50887"/>
    </source>
</evidence>
<dbReference type="Gene3D" id="3.30.70.270">
    <property type="match status" value="1"/>
</dbReference>
<dbReference type="InterPro" id="IPR043128">
    <property type="entry name" value="Rev_trsase/Diguanyl_cyclase"/>
</dbReference>
<dbReference type="Proteomes" id="UP000703590">
    <property type="component" value="Unassembled WGS sequence"/>
</dbReference>
<keyword evidence="2" id="KW-0051">Antiviral defense</keyword>
<accession>A0ABS2WUP0</accession>
<name>A0ABS2WUP0_9BACT</name>
<keyword evidence="1" id="KW-0547">Nucleotide-binding</keyword>